<protein>
    <recommendedName>
        <fullName evidence="4">DUF5668 domain-containing protein</fullName>
    </recommendedName>
</protein>
<evidence type="ECO:0000313" key="3">
    <source>
        <dbReference type="Proteomes" id="UP000092213"/>
    </source>
</evidence>
<evidence type="ECO:0000256" key="1">
    <source>
        <dbReference type="SAM" id="Phobius"/>
    </source>
</evidence>
<dbReference type="EMBL" id="CP016171">
    <property type="protein sequence ID" value="ANN71567.1"/>
    <property type="molecule type" value="Genomic_DNA"/>
</dbReference>
<dbReference type="RefSeq" id="WP_066669104.1">
    <property type="nucleotide sequence ID" value="NZ_CP016171.1"/>
</dbReference>
<name>A0A193FUY3_9BORD</name>
<evidence type="ECO:0008006" key="4">
    <source>
        <dbReference type="Google" id="ProtNLM"/>
    </source>
</evidence>
<keyword evidence="1" id="KW-0812">Transmembrane</keyword>
<keyword evidence="1" id="KW-0472">Membrane</keyword>
<dbReference type="AlphaFoldDB" id="A0A193FUY3"/>
<dbReference type="STRING" id="463025.BAU08_09645"/>
<reference evidence="2 3" key="1">
    <citation type="submission" date="2016-06" db="EMBL/GenBank/DDBJ databases">
        <title>Complete genome sequences of Bordetella bronchialis and Bordetella flabilis.</title>
        <authorList>
            <person name="LiPuma J.J."/>
            <person name="Spilker T."/>
        </authorList>
    </citation>
    <scope>NUCLEOTIDE SEQUENCE [LARGE SCALE GENOMIC DNA]</scope>
    <source>
        <strain evidence="2 3">AU17976</strain>
    </source>
</reference>
<proteinExistence type="predicted"/>
<feature type="transmembrane region" description="Helical" evidence="1">
    <location>
        <begin position="36"/>
        <end position="54"/>
    </location>
</feature>
<gene>
    <name evidence="2" type="ORF">BAU08_09645</name>
</gene>
<feature type="transmembrane region" description="Helical" evidence="1">
    <location>
        <begin position="7"/>
        <end position="24"/>
    </location>
</feature>
<sequence length="60" mass="6622">MRIVNPGQFFFGLLLMSSGALYIGEQLGYVPPSLKWGMPLVVVTFGLSLVVDSFKRRNSS</sequence>
<accession>A0A193FUY3</accession>
<keyword evidence="1" id="KW-1133">Transmembrane helix</keyword>
<organism evidence="2 3">
    <name type="scientific">Bordetella bronchialis</name>
    <dbReference type="NCBI Taxonomy" id="463025"/>
    <lineage>
        <taxon>Bacteria</taxon>
        <taxon>Pseudomonadati</taxon>
        <taxon>Pseudomonadota</taxon>
        <taxon>Betaproteobacteria</taxon>
        <taxon>Burkholderiales</taxon>
        <taxon>Alcaligenaceae</taxon>
        <taxon>Bordetella</taxon>
    </lineage>
</organism>
<dbReference type="Proteomes" id="UP000092213">
    <property type="component" value="Chromosome"/>
</dbReference>
<evidence type="ECO:0000313" key="2">
    <source>
        <dbReference type="EMBL" id="ANN71567.1"/>
    </source>
</evidence>